<dbReference type="InterPro" id="IPR005467">
    <property type="entry name" value="His_kinase_dom"/>
</dbReference>
<feature type="transmembrane region" description="Helical" evidence="14">
    <location>
        <begin position="57"/>
        <end position="78"/>
    </location>
</feature>
<evidence type="ECO:0000256" key="6">
    <source>
        <dbReference type="ARBA" id="ARBA00022679"/>
    </source>
</evidence>
<keyword evidence="7 14" id="KW-0812">Transmembrane</keyword>
<keyword evidence="6" id="KW-0808">Transferase</keyword>
<dbReference type="RefSeq" id="WP_012384510.1">
    <property type="nucleotide sequence ID" value="NC_010581.1"/>
</dbReference>
<dbReference type="Gene3D" id="3.30.450.20">
    <property type="entry name" value="PAS domain"/>
    <property type="match status" value="1"/>
</dbReference>
<evidence type="ECO:0000256" key="8">
    <source>
        <dbReference type="ARBA" id="ARBA00022741"/>
    </source>
</evidence>
<dbReference type="GO" id="GO:0005886">
    <property type="term" value="C:plasma membrane"/>
    <property type="evidence" value="ECO:0007669"/>
    <property type="project" value="UniProtKB-SubCell"/>
</dbReference>
<evidence type="ECO:0000256" key="12">
    <source>
        <dbReference type="ARBA" id="ARBA00023012"/>
    </source>
</evidence>
<dbReference type="PROSITE" id="PS50109">
    <property type="entry name" value="HIS_KIN"/>
    <property type="match status" value="1"/>
</dbReference>
<dbReference type="InterPro" id="IPR036890">
    <property type="entry name" value="HATPase_C_sf"/>
</dbReference>
<dbReference type="InterPro" id="IPR017232">
    <property type="entry name" value="NtrY"/>
</dbReference>
<evidence type="ECO:0000256" key="3">
    <source>
        <dbReference type="ARBA" id="ARBA00012438"/>
    </source>
</evidence>
<dbReference type="HOGENOM" id="CLU_019564_1_0_5"/>
<dbReference type="InterPro" id="IPR003661">
    <property type="entry name" value="HisK_dim/P_dom"/>
</dbReference>
<dbReference type="InterPro" id="IPR004358">
    <property type="entry name" value="Sig_transdc_His_kin-like_C"/>
</dbReference>
<protein>
    <recommendedName>
        <fullName evidence="3">histidine kinase</fullName>
        <ecNumber evidence="3">2.7.13.3</ecNumber>
    </recommendedName>
</protein>
<dbReference type="EMBL" id="CP001016">
    <property type="protein sequence ID" value="ACB95153.1"/>
    <property type="molecule type" value="Genomic_DNA"/>
</dbReference>
<dbReference type="SUPFAM" id="SSF47384">
    <property type="entry name" value="Homodimeric domain of signal transducing histidine kinase"/>
    <property type="match status" value="1"/>
</dbReference>
<dbReference type="PROSITE" id="PS50885">
    <property type="entry name" value="HAMP"/>
    <property type="match status" value="1"/>
</dbReference>
<dbReference type="PANTHER" id="PTHR43065">
    <property type="entry name" value="SENSOR HISTIDINE KINASE"/>
    <property type="match status" value="1"/>
</dbReference>
<sequence length="757" mass="82985">MPDLDVTHHAPASGASKLERRWTTPLGASFVLLALVTALSSFLIFAGYTPIPVNDTIVLSLFVANIASILLLFGLVLVEAYRLYAAWRSKVAGARLHLRIVALFSIVAAAPALLMAWVGSVTLERSLNPSFMQDVRGFVLNTIDAARLFREGQCKALLQEASLTAADLDRAKTVMFEGHRELFRDFFASRAKFLGFTAAALMKSDGQIVERIDTHAAMGTAVVQPEPSDFEDARKNEPLCLILDEGGTFVALRPVSGFPDTFLYVARPVDRFTVAFPREASKLVAIYDAFDSHRRGIQIAFAAMFVSIALIMVLAATWLGLSFANQLVAPIRRLIAATDQVASGNLSVQVAVYRDEGDLARLGETFNKMIAELRLQQNRLIAASNLIDERRLFTEAVLSGVPVAVVGIGPKGLVTVLNASAEKLVPMGAEELTTVTGQPVEAVLPEIADLFNEARASTMRLMQGQISLDRGGRDRLFNVSITSEPTARTDKSYVVTLDDITDLVTAQRTAAWADVARRIAHEIKNPLTPIQLSAERLKRKYGRVIVQDRDIFDQCIDTIVRQVDDIKRMVDEFSSFARMPKAKLDSDDLTDCLRRVLFLMRVAHPDITFDEDLPEKSVIGRFDRRLLSQAVTNILKNAAEGIAAVAETEQGNRAPGRILLRLLVRGDQAEIDIIDNGKGFPRENRHRLLEPYMTTRAEGTGLGLPIVAKILEDHGGSLELLDAPDGQGAFVKLLLPLGGAQEKEPRAPVALLSMNEE</sequence>
<reference evidence="17 18" key="2">
    <citation type="journal article" date="2010" name="J. Bacteriol.">
        <title>Complete genome sequence of Beijerinckia indica subsp. indica.</title>
        <authorList>
            <person name="Tamas I."/>
            <person name="Dedysh S.N."/>
            <person name="Liesack W."/>
            <person name="Stott M.B."/>
            <person name="Alam M."/>
            <person name="Murrell J.C."/>
            <person name="Dunfield P.F."/>
        </authorList>
    </citation>
    <scope>NUCLEOTIDE SEQUENCE [LARGE SCALE GENOMIC DNA]</scope>
    <source>
        <strain evidence="18">ATCC 9039 / DSM 1715 / NCIMB 8712</strain>
    </source>
</reference>
<dbReference type="Gene3D" id="6.10.340.10">
    <property type="match status" value="1"/>
</dbReference>
<keyword evidence="5" id="KW-0597">Phosphoprotein</keyword>
<dbReference type="Gene3D" id="1.10.287.130">
    <property type="match status" value="1"/>
</dbReference>
<evidence type="ECO:0000256" key="1">
    <source>
        <dbReference type="ARBA" id="ARBA00000085"/>
    </source>
</evidence>
<feature type="transmembrane region" description="Helical" evidence="14">
    <location>
        <begin position="98"/>
        <end position="123"/>
    </location>
</feature>
<dbReference type="InterPro" id="IPR036097">
    <property type="entry name" value="HisK_dim/P_sf"/>
</dbReference>
<evidence type="ECO:0000256" key="5">
    <source>
        <dbReference type="ARBA" id="ARBA00022553"/>
    </source>
</evidence>
<dbReference type="SUPFAM" id="SSF55874">
    <property type="entry name" value="ATPase domain of HSP90 chaperone/DNA topoisomerase II/histidine kinase"/>
    <property type="match status" value="1"/>
</dbReference>
<evidence type="ECO:0000256" key="9">
    <source>
        <dbReference type="ARBA" id="ARBA00022777"/>
    </source>
</evidence>
<dbReference type="OrthoDB" id="9776727at2"/>
<keyword evidence="11 14" id="KW-1133">Transmembrane helix</keyword>
<name>B2IB69_BEII9</name>
<dbReference type="Pfam" id="PF19312">
    <property type="entry name" value="NtrY_N"/>
    <property type="match status" value="1"/>
</dbReference>
<feature type="domain" description="HAMP" evidence="16">
    <location>
        <begin position="325"/>
        <end position="378"/>
    </location>
</feature>
<dbReference type="GO" id="GO:0005524">
    <property type="term" value="F:ATP binding"/>
    <property type="evidence" value="ECO:0007669"/>
    <property type="project" value="UniProtKB-KW"/>
</dbReference>
<evidence type="ECO:0000313" key="17">
    <source>
        <dbReference type="EMBL" id="ACB95153.1"/>
    </source>
</evidence>
<keyword evidence="10" id="KW-0067">ATP-binding</keyword>
<dbReference type="InterPro" id="IPR035965">
    <property type="entry name" value="PAS-like_dom_sf"/>
</dbReference>
<dbReference type="SMART" id="SM00388">
    <property type="entry name" value="HisKA"/>
    <property type="match status" value="1"/>
</dbReference>
<dbReference type="InterPro" id="IPR003660">
    <property type="entry name" value="HAMP_dom"/>
</dbReference>
<dbReference type="PANTHER" id="PTHR43065:SF10">
    <property type="entry name" value="PEROXIDE STRESS-ACTIVATED HISTIDINE KINASE MAK3"/>
    <property type="match status" value="1"/>
</dbReference>
<evidence type="ECO:0000256" key="4">
    <source>
        <dbReference type="ARBA" id="ARBA00022475"/>
    </source>
</evidence>
<dbReference type="InterPro" id="IPR045671">
    <property type="entry name" value="NtrY-like_N"/>
</dbReference>
<evidence type="ECO:0000259" key="15">
    <source>
        <dbReference type="PROSITE" id="PS50109"/>
    </source>
</evidence>
<keyword evidence="12" id="KW-0902">Two-component regulatory system</keyword>
<dbReference type="PIRSF" id="PIRSF037532">
    <property type="entry name" value="STHK_NtrY"/>
    <property type="match status" value="1"/>
</dbReference>
<evidence type="ECO:0000313" key="18">
    <source>
        <dbReference type="Proteomes" id="UP000001695"/>
    </source>
</evidence>
<dbReference type="EC" id="2.7.13.3" evidence="3"/>
<evidence type="ECO:0000256" key="11">
    <source>
        <dbReference type="ARBA" id="ARBA00022989"/>
    </source>
</evidence>
<dbReference type="STRING" id="395963.Bind_1520"/>
<feature type="domain" description="Histidine kinase" evidence="15">
    <location>
        <begin position="518"/>
        <end position="739"/>
    </location>
</feature>
<dbReference type="eggNOG" id="COG5000">
    <property type="taxonomic scope" value="Bacteria"/>
</dbReference>
<dbReference type="CDD" id="cd00082">
    <property type="entry name" value="HisKA"/>
    <property type="match status" value="1"/>
</dbReference>
<organism evidence="17 18">
    <name type="scientific">Beijerinckia indica subsp. indica (strain ATCC 9039 / DSM 1715 / NCIMB 8712)</name>
    <dbReference type="NCBI Taxonomy" id="395963"/>
    <lineage>
        <taxon>Bacteria</taxon>
        <taxon>Pseudomonadati</taxon>
        <taxon>Pseudomonadota</taxon>
        <taxon>Alphaproteobacteria</taxon>
        <taxon>Hyphomicrobiales</taxon>
        <taxon>Beijerinckiaceae</taxon>
        <taxon>Beijerinckia</taxon>
    </lineage>
</organism>
<reference evidence="18" key="1">
    <citation type="submission" date="2008-03" db="EMBL/GenBank/DDBJ databases">
        <title>Complete sequence of chromosome of Beijerinckia indica subsp. indica ATCC 9039.</title>
        <authorList>
            <consortium name="US DOE Joint Genome Institute"/>
            <person name="Copeland A."/>
            <person name="Lucas S."/>
            <person name="Lapidus A."/>
            <person name="Glavina del Rio T."/>
            <person name="Dalin E."/>
            <person name="Tice H."/>
            <person name="Bruce D."/>
            <person name="Goodwin L."/>
            <person name="Pitluck S."/>
            <person name="LaButti K."/>
            <person name="Schmutz J."/>
            <person name="Larimer F."/>
            <person name="Land M."/>
            <person name="Hauser L."/>
            <person name="Kyrpides N."/>
            <person name="Mikhailova N."/>
            <person name="Dunfield P.F."/>
            <person name="Dedysh S.N."/>
            <person name="Liesack W."/>
            <person name="Saw J.H."/>
            <person name="Alam M."/>
            <person name="Chen Y."/>
            <person name="Murrell J.C."/>
            <person name="Richardson P."/>
        </authorList>
    </citation>
    <scope>NUCLEOTIDE SEQUENCE [LARGE SCALE GENOMIC DNA]</scope>
    <source>
        <strain evidence="18">ATCC 9039 / DSM 1715 / NCIMB 8712</strain>
    </source>
</reference>
<evidence type="ECO:0000256" key="14">
    <source>
        <dbReference type="SAM" id="Phobius"/>
    </source>
</evidence>
<accession>B2IB69</accession>
<evidence type="ECO:0000256" key="7">
    <source>
        <dbReference type="ARBA" id="ARBA00022692"/>
    </source>
</evidence>
<gene>
    <name evidence="17" type="ordered locus">Bind_1520</name>
</gene>
<dbReference type="KEGG" id="bid:Bind_1520"/>
<dbReference type="SUPFAM" id="SSF158472">
    <property type="entry name" value="HAMP domain-like"/>
    <property type="match status" value="1"/>
</dbReference>
<dbReference type="CDD" id="cd06225">
    <property type="entry name" value="HAMP"/>
    <property type="match status" value="1"/>
</dbReference>
<dbReference type="SMART" id="SM00387">
    <property type="entry name" value="HATPase_c"/>
    <property type="match status" value="1"/>
</dbReference>
<feature type="transmembrane region" description="Helical" evidence="14">
    <location>
        <begin position="26"/>
        <end position="45"/>
    </location>
</feature>
<proteinExistence type="predicted"/>
<evidence type="ECO:0000256" key="13">
    <source>
        <dbReference type="ARBA" id="ARBA00023136"/>
    </source>
</evidence>
<keyword evidence="18" id="KW-1185">Reference proteome</keyword>
<dbReference type="SMART" id="SM00304">
    <property type="entry name" value="HAMP"/>
    <property type="match status" value="1"/>
</dbReference>
<comment type="catalytic activity">
    <reaction evidence="1">
        <text>ATP + protein L-histidine = ADP + protein N-phospho-L-histidine.</text>
        <dbReference type="EC" id="2.7.13.3"/>
    </reaction>
</comment>
<keyword evidence="4" id="KW-1003">Cell membrane</keyword>
<dbReference type="Pfam" id="PF00512">
    <property type="entry name" value="HisKA"/>
    <property type="match status" value="1"/>
</dbReference>
<dbReference type="GO" id="GO:0000155">
    <property type="term" value="F:phosphorelay sensor kinase activity"/>
    <property type="evidence" value="ECO:0007669"/>
    <property type="project" value="InterPro"/>
</dbReference>
<evidence type="ECO:0000256" key="2">
    <source>
        <dbReference type="ARBA" id="ARBA00004651"/>
    </source>
</evidence>
<dbReference type="Proteomes" id="UP000001695">
    <property type="component" value="Chromosome"/>
</dbReference>
<feature type="transmembrane region" description="Helical" evidence="14">
    <location>
        <begin position="299"/>
        <end position="321"/>
    </location>
</feature>
<keyword evidence="9 17" id="KW-0418">Kinase</keyword>
<keyword evidence="8" id="KW-0547">Nucleotide-binding</keyword>
<dbReference type="InterPro" id="IPR003594">
    <property type="entry name" value="HATPase_dom"/>
</dbReference>
<dbReference type="FunFam" id="1.10.287.130:FF:000107">
    <property type="entry name" value="Sensor histidine kinase YycG"/>
    <property type="match status" value="1"/>
</dbReference>
<dbReference type="Pfam" id="PF02518">
    <property type="entry name" value="HATPase_c"/>
    <property type="match status" value="1"/>
</dbReference>
<dbReference type="PRINTS" id="PR00344">
    <property type="entry name" value="BCTRLSENSOR"/>
</dbReference>
<comment type="subcellular location">
    <subcellularLocation>
        <location evidence="2">Cell membrane</location>
        <topology evidence="2">Multi-pass membrane protein</topology>
    </subcellularLocation>
</comment>
<dbReference type="SUPFAM" id="SSF55785">
    <property type="entry name" value="PYP-like sensor domain (PAS domain)"/>
    <property type="match status" value="1"/>
</dbReference>
<dbReference type="Gene3D" id="3.30.565.10">
    <property type="entry name" value="Histidine kinase-like ATPase, C-terminal domain"/>
    <property type="match status" value="1"/>
</dbReference>
<keyword evidence="13 14" id="KW-0472">Membrane</keyword>
<dbReference type="Pfam" id="PF00672">
    <property type="entry name" value="HAMP"/>
    <property type="match status" value="1"/>
</dbReference>
<evidence type="ECO:0000256" key="10">
    <source>
        <dbReference type="ARBA" id="ARBA00022840"/>
    </source>
</evidence>
<evidence type="ECO:0000259" key="16">
    <source>
        <dbReference type="PROSITE" id="PS50885"/>
    </source>
</evidence>
<dbReference type="AlphaFoldDB" id="B2IB69"/>